<dbReference type="Proteomes" id="UP000235392">
    <property type="component" value="Unassembled WGS sequence"/>
</dbReference>
<gene>
    <name evidence="1" type="ORF">PCASD_04704</name>
</gene>
<dbReference type="AlphaFoldDB" id="A0A2N5UYX5"/>
<dbReference type="EMBL" id="PGCI01000073">
    <property type="protein sequence ID" value="PLW42968.1"/>
    <property type="molecule type" value="Genomic_DNA"/>
</dbReference>
<evidence type="ECO:0000313" key="2">
    <source>
        <dbReference type="Proteomes" id="UP000235392"/>
    </source>
</evidence>
<name>A0A2N5UYX5_9BASI</name>
<accession>A0A2N5UYX5</accession>
<evidence type="ECO:0000313" key="1">
    <source>
        <dbReference type="EMBL" id="PLW42968.1"/>
    </source>
</evidence>
<organism evidence="1 2">
    <name type="scientific">Puccinia coronata f. sp. avenae</name>
    <dbReference type="NCBI Taxonomy" id="200324"/>
    <lineage>
        <taxon>Eukaryota</taxon>
        <taxon>Fungi</taxon>
        <taxon>Dikarya</taxon>
        <taxon>Basidiomycota</taxon>
        <taxon>Pucciniomycotina</taxon>
        <taxon>Pucciniomycetes</taxon>
        <taxon>Pucciniales</taxon>
        <taxon>Pucciniaceae</taxon>
        <taxon>Puccinia</taxon>
    </lineage>
</organism>
<protein>
    <submittedName>
        <fullName evidence="1">Uncharacterized protein</fullName>
    </submittedName>
</protein>
<comment type="caution">
    <text evidence="1">The sequence shown here is derived from an EMBL/GenBank/DDBJ whole genome shotgun (WGS) entry which is preliminary data.</text>
</comment>
<reference evidence="1 2" key="1">
    <citation type="submission" date="2017-11" db="EMBL/GenBank/DDBJ databases">
        <title>De novo assembly and phasing of dikaryotic genomes from two isolates of Puccinia coronata f. sp. avenae, the causal agent of oat crown rust.</title>
        <authorList>
            <person name="Miller M.E."/>
            <person name="Zhang Y."/>
            <person name="Omidvar V."/>
            <person name="Sperschneider J."/>
            <person name="Schwessinger B."/>
            <person name="Raley C."/>
            <person name="Palmer J.M."/>
            <person name="Garnica D."/>
            <person name="Upadhyaya N."/>
            <person name="Rathjen J."/>
            <person name="Taylor J.M."/>
            <person name="Park R.F."/>
            <person name="Dodds P.N."/>
            <person name="Hirsch C.D."/>
            <person name="Kianian S.F."/>
            <person name="Figueroa M."/>
        </authorList>
    </citation>
    <scope>NUCLEOTIDE SEQUENCE [LARGE SCALE GENOMIC DNA]</scope>
    <source>
        <strain evidence="1">12SD80</strain>
    </source>
</reference>
<proteinExistence type="predicted"/>
<sequence length="144" mass="16217">MKEKQIPVHQNLALHQNNVKNVRLPVPEQENNDELPPIHNWVPNVGVSKVNNIEMDSGLNSTPEDYLHNVSEMENDIEEERQTNAAELQEALDWIGKMTQEDFFDVSGTGITGTDGNIDWTELIGAALMHTNNLLHGHQKRGTD</sequence>